<keyword evidence="1" id="KW-0805">Transcription regulation</keyword>
<dbReference type="GO" id="GO:0003700">
    <property type="term" value="F:DNA-binding transcription factor activity"/>
    <property type="evidence" value="ECO:0007669"/>
    <property type="project" value="InterPro"/>
</dbReference>
<dbReference type="SUPFAM" id="SSF46689">
    <property type="entry name" value="Homeodomain-like"/>
    <property type="match status" value="1"/>
</dbReference>
<dbReference type="PROSITE" id="PS01124">
    <property type="entry name" value="HTH_ARAC_FAMILY_2"/>
    <property type="match status" value="1"/>
</dbReference>
<evidence type="ECO:0000256" key="2">
    <source>
        <dbReference type="ARBA" id="ARBA00023125"/>
    </source>
</evidence>
<accession>A0A0P7B8U0</accession>
<dbReference type="EMBL" id="LGTQ01000015">
    <property type="protein sequence ID" value="KPM46729.1"/>
    <property type="molecule type" value="Genomic_DNA"/>
</dbReference>
<dbReference type="PANTHER" id="PTHR47893:SF1">
    <property type="entry name" value="REGULATORY PROTEIN PCHR"/>
    <property type="match status" value="1"/>
</dbReference>
<dbReference type="InterPro" id="IPR018062">
    <property type="entry name" value="HTH_AraC-typ_CS"/>
</dbReference>
<keyword evidence="2" id="KW-0238">DNA-binding</keyword>
<dbReference type="PANTHER" id="PTHR47893">
    <property type="entry name" value="REGULATORY PROTEIN PCHR"/>
    <property type="match status" value="1"/>
</dbReference>
<evidence type="ECO:0000259" key="4">
    <source>
        <dbReference type="PROSITE" id="PS01124"/>
    </source>
</evidence>
<keyword evidence="6" id="KW-1185">Reference proteome</keyword>
<protein>
    <recommendedName>
        <fullName evidence="4">HTH araC/xylS-type domain-containing protein</fullName>
    </recommendedName>
</protein>
<dbReference type="PRINTS" id="PR00032">
    <property type="entry name" value="HTHARAC"/>
</dbReference>
<dbReference type="GO" id="GO:0043565">
    <property type="term" value="F:sequence-specific DNA binding"/>
    <property type="evidence" value="ECO:0007669"/>
    <property type="project" value="InterPro"/>
</dbReference>
<dbReference type="OrthoDB" id="1156172at2"/>
<dbReference type="InterPro" id="IPR020449">
    <property type="entry name" value="Tscrpt_reg_AraC-type_HTH"/>
</dbReference>
<keyword evidence="3" id="KW-0804">Transcription</keyword>
<dbReference type="STRING" id="1605367.AFM12_18330"/>
<organism evidence="5 6">
    <name type="scientific">Jiulongibacter sediminis</name>
    <dbReference type="NCBI Taxonomy" id="1605367"/>
    <lineage>
        <taxon>Bacteria</taxon>
        <taxon>Pseudomonadati</taxon>
        <taxon>Bacteroidota</taxon>
        <taxon>Cytophagia</taxon>
        <taxon>Cytophagales</taxon>
        <taxon>Leadbetterellaceae</taxon>
        <taxon>Jiulongibacter</taxon>
    </lineage>
</organism>
<evidence type="ECO:0000313" key="5">
    <source>
        <dbReference type="EMBL" id="KPM46729.1"/>
    </source>
</evidence>
<evidence type="ECO:0000256" key="3">
    <source>
        <dbReference type="ARBA" id="ARBA00023163"/>
    </source>
</evidence>
<sequence>MFSLKENELVGSDGRVFETTESHDCGVYTRNYKNLFFDGTIKSCQTADKISLTSFDFQIHEDVDLLFNGDEYRKMLKVLCNNGDPVNYHLSKTVSEQALVLGKEMLISNNLLAYILGLKANRTFRAVTIETDLQNLINEKYCDEPGKAEQLTKLAAKSTTETQPLTQRIQDIIMQMWSEETSGLKGRLILESQAVELLAQAYGLSFKEDTQAKPTLSPADMQAVEEAADILHKEFKTPPLQQDLSRRVGLNLNKLSSLFQQVFGLTINKYLLNIRLEKARTMLNNNPELTVVQLSEEIGFSNPSYFIRKFKEVYGKTPGAYV</sequence>
<evidence type="ECO:0000256" key="1">
    <source>
        <dbReference type="ARBA" id="ARBA00023015"/>
    </source>
</evidence>
<name>A0A0P7B8U0_9BACT</name>
<dbReference type="PROSITE" id="PS00041">
    <property type="entry name" value="HTH_ARAC_FAMILY_1"/>
    <property type="match status" value="1"/>
</dbReference>
<gene>
    <name evidence="5" type="ORF">AFM12_18330</name>
</gene>
<proteinExistence type="predicted"/>
<evidence type="ECO:0000313" key="6">
    <source>
        <dbReference type="Proteomes" id="UP000050454"/>
    </source>
</evidence>
<comment type="caution">
    <text evidence="5">The sequence shown here is derived from an EMBL/GenBank/DDBJ whole genome shotgun (WGS) entry which is preliminary data.</text>
</comment>
<dbReference type="InterPro" id="IPR009057">
    <property type="entry name" value="Homeodomain-like_sf"/>
</dbReference>
<dbReference type="AlphaFoldDB" id="A0A0P7B8U0"/>
<dbReference type="InterPro" id="IPR053142">
    <property type="entry name" value="PchR_regulatory_protein"/>
</dbReference>
<reference evidence="5 6" key="1">
    <citation type="submission" date="2015-07" db="EMBL/GenBank/DDBJ databases">
        <title>The draft genome sequence of Leadbetterella sp. JN14-9.</title>
        <authorList>
            <person name="Liu Y."/>
            <person name="Du J."/>
            <person name="Shao Z."/>
        </authorList>
    </citation>
    <scope>NUCLEOTIDE SEQUENCE [LARGE SCALE GENOMIC DNA]</scope>
    <source>
        <strain evidence="5 6">JN14-9</strain>
    </source>
</reference>
<dbReference type="Pfam" id="PF12833">
    <property type="entry name" value="HTH_18"/>
    <property type="match status" value="1"/>
</dbReference>
<dbReference type="Gene3D" id="1.10.10.60">
    <property type="entry name" value="Homeodomain-like"/>
    <property type="match status" value="2"/>
</dbReference>
<dbReference type="Proteomes" id="UP000050454">
    <property type="component" value="Unassembled WGS sequence"/>
</dbReference>
<dbReference type="RefSeq" id="WP_055151528.1">
    <property type="nucleotide sequence ID" value="NZ_JXSZ01000015.1"/>
</dbReference>
<feature type="domain" description="HTH araC/xylS-type" evidence="4">
    <location>
        <begin position="225"/>
        <end position="322"/>
    </location>
</feature>
<dbReference type="SMART" id="SM00342">
    <property type="entry name" value="HTH_ARAC"/>
    <property type="match status" value="1"/>
</dbReference>
<dbReference type="InterPro" id="IPR018060">
    <property type="entry name" value="HTH_AraC"/>
</dbReference>